<organism evidence="2 3">
    <name type="scientific">Nocardia bhagyanarayanae</name>
    <dbReference type="NCBI Taxonomy" id="1215925"/>
    <lineage>
        <taxon>Bacteria</taxon>
        <taxon>Bacillati</taxon>
        <taxon>Actinomycetota</taxon>
        <taxon>Actinomycetes</taxon>
        <taxon>Mycobacteriales</taxon>
        <taxon>Nocardiaceae</taxon>
        <taxon>Nocardia</taxon>
    </lineage>
</organism>
<sequence length="154" mass="16940">MGHSTRDKRTVTRFESFAWGRCWTVAASLWSRRPWNPNPLLRPGDRLDITLRVFAVLAGLLAVPIAGALATTTYADGARQVAAQRAVVSQAEALVITEPVQTGPARWEASVRWTARSAAVNARIVVPRNVSRGQYRTVWIGPDGTPIEEPRRVA</sequence>
<keyword evidence="1" id="KW-0472">Membrane</keyword>
<protein>
    <submittedName>
        <fullName evidence="2">Uncharacterized protein</fullName>
    </submittedName>
</protein>
<reference evidence="2 3" key="1">
    <citation type="submission" date="2019-06" db="EMBL/GenBank/DDBJ databases">
        <title>Sequencing the genomes of 1000 actinobacteria strains.</title>
        <authorList>
            <person name="Klenk H.-P."/>
        </authorList>
    </citation>
    <scope>NUCLEOTIDE SEQUENCE [LARGE SCALE GENOMIC DNA]</scope>
    <source>
        <strain evidence="2 3">DSM 103495</strain>
    </source>
</reference>
<evidence type="ECO:0000256" key="1">
    <source>
        <dbReference type="SAM" id="Phobius"/>
    </source>
</evidence>
<gene>
    <name evidence="2" type="ORF">FB390_4212</name>
</gene>
<dbReference type="Proteomes" id="UP000316331">
    <property type="component" value="Unassembled WGS sequence"/>
</dbReference>
<proteinExistence type="predicted"/>
<keyword evidence="3" id="KW-1185">Reference proteome</keyword>
<keyword evidence="1" id="KW-1133">Transmembrane helix</keyword>
<name>A0A543FF86_9NOCA</name>
<keyword evidence="1" id="KW-0812">Transmembrane</keyword>
<evidence type="ECO:0000313" key="2">
    <source>
        <dbReference type="EMBL" id="TQM32528.1"/>
    </source>
</evidence>
<accession>A0A543FF86</accession>
<dbReference type="EMBL" id="VFPG01000001">
    <property type="protein sequence ID" value="TQM32528.1"/>
    <property type="molecule type" value="Genomic_DNA"/>
</dbReference>
<feature type="transmembrane region" description="Helical" evidence="1">
    <location>
        <begin position="49"/>
        <end position="70"/>
    </location>
</feature>
<comment type="caution">
    <text evidence="2">The sequence shown here is derived from an EMBL/GenBank/DDBJ whole genome shotgun (WGS) entry which is preliminary data.</text>
</comment>
<dbReference type="AlphaFoldDB" id="A0A543FF86"/>
<evidence type="ECO:0000313" key="3">
    <source>
        <dbReference type="Proteomes" id="UP000316331"/>
    </source>
</evidence>